<dbReference type="GO" id="GO:0019774">
    <property type="term" value="C:proteasome core complex, beta-subunit complex"/>
    <property type="evidence" value="ECO:0007669"/>
    <property type="project" value="InterPro"/>
</dbReference>
<dbReference type="GO" id="GO:0043161">
    <property type="term" value="P:proteasome-mediated ubiquitin-dependent protein catabolic process"/>
    <property type="evidence" value="ECO:0007669"/>
    <property type="project" value="InterPro"/>
</dbReference>
<comment type="function">
    <text evidence="6">Component of the proteasome, a multicatalytic proteinase complex which is characterized by its ability to cleave peptides with Arg, Phe, Tyr, Leu, and Glu adjacent to the leaving group at neutral or slightly basic pH. The proteasome has an ATP-dependent proteolytic activity.</text>
</comment>
<organism evidence="7 8">
    <name type="scientific">Galendromus occidentalis</name>
    <name type="common">western predatory mite</name>
    <dbReference type="NCBI Taxonomy" id="34638"/>
    <lineage>
        <taxon>Eukaryota</taxon>
        <taxon>Metazoa</taxon>
        <taxon>Ecdysozoa</taxon>
        <taxon>Arthropoda</taxon>
        <taxon>Chelicerata</taxon>
        <taxon>Arachnida</taxon>
        <taxon>Acari</taxon>
        <taxon>Parasitiformes</taxon>
        <taxon>Mesostigmata</taxon>
        <taxon>Gamasina</taxon>
        <taxon>Phytoseioidea</taxon>
        <taxon>Phytoseiidae</taxon>
        <taxon>Typhlodrominae</taxon>
        <taxon>Galendromus</taxon>
    </lineage>
</organism>
<dbReference type="InterPro" id="IPR023333">
    <property type="entry name" value="Proteasome_suB-type"/>
</dbReference>
<evidence type="ECO:0000256" key="5">
    <source>
        <dbReference type="ARBA" id="ARBA00026071"/>
    </source>
</evidence>
<evidence type="ECO:0000256" key="6">
    <source>
        <dbReference type="RuleBase" id="RU004203"/>
    </source>
</evidence>
<proteinExistence type="inferred from homology"/>
<comment type="subunit">
    <text evidence="6">Component of the proteasome complex.</text>
</comment>
<evidence type="ECO:0000256" key="4">
    <source>
        <dbReference type="ARBA" id="ARBA00024953"/>
    </source>
</evidence>
<keyword evidence="7" id="KW-1185">Reference proteome</keyword>
<comment type="subcellular location">
    <subcellularLocation>
        <location evidence="6">Cytoplasm</location>
    </subcellularLocation>
    <subcellularLocation>
        <location evidence="6">Nucleus</location>
    </subcellularLocation>
</comment>
<dbReference type="RefSeq" id="XP_003744177.1">
    <property type="nucleotide sequence ID" value="XM_003744129.2"/>
</dbReference>
<keyword evidence="3 6" id="KW-0539">Nucleus</keyword>
<dbReference type="InterPro" id="IPR001353">
    <property type="entry name" value="Proteasome_sua/b"/>
</dbReference>
<gene>
    <name evidence="8" type="primary">LOC100898470</name>
</gene>
<dbReference type="FunFam" id="3.60.20.10:FF:000003">
    <property type="entry name" value="Proteasome subunit beta type-3"/>
    <property type="match status" value="1"/>
</dbReference>
<evidence type="ECO:0000313" key="8">
    <source>
        <dbReference type="RefSeq" id="XP_003744177.1"/>
    </source>
</evidence>
<protein>
    <recommendedName>
        <fullName evidence="6">Proteasome subunit beta</fullName>
    </recommendedName>
</protein>
<reference evidence="8" key="1">
    <citation type="submission" date="2025-08" db="UniProtKB">
        <authorList>
            <consortium name="RefSeq"/>
        </authorList>
    </citation>
    <scope>IDENTIFICATION</scope>
</reference>
<evidence type="ECO:0000256" key="3">
    <source>
        <dbReference type="ARBA" id="ARBA00023242"/>
    </source>
</evidence>
<comment type="similarity">
    <text evidence="6">Belongs to the peptidase T1B family.</text>
</comment>
<dbReference type="CTD" id="41079"/>
<evidence type="ECO:0000256" key="1">
    <source>
        <dbReference type="ARBA" id="ARBA00022490"/>
    </source>
</evidence>
<dbReference type="PANTHER" id="PTHR32194">
    <property type="entry name" value="METALLOPROTEASE TLDD"/>
    <property type="match status" value="1"/>
</dbReference>
<keyword evidence="2 6" id="KW-0647">Proteasome</keyword>
<dbReference type="GO" id="GO:0005737">
    <property type="term" value="C:cytoplasm"/>
    <property type="evidence" value="ECO:0007669"/>
    <property type="project" value="UniProtKB-SubCell"/>
</dbReference>
<dbReference type="CDD" id="cd03759">
    <property type="entry name" value="proteasome_beta_type_3"/>
    <property type="match status" value="1"/>
</dbReference>
<evidence type="ECO:0000313" key="7">
    <source>
        <dbReference type="Proteomes" id="UP000694867"/>
    </source>
</evidence>
<dbReference type="InterPro" id="IPR033811">
    <property type="entry name" value="Proteasome_beta_3"/>
</dbReference>
<dbReference type="PROSITE" id="PS00854">
    <property type="entry name" value="PROTEASOME_BETA_1"/>
    <property type="match status" value="1"/>
</dbReference>
<keyword evidence="1 6" id="KW-0963">Cytoplasm</keyword>
<dbReference type="AlphaFoldDB" id="A0AAJ6VYR7"/>
<dbReference type="GO" id="GO:0005634">
    <property type="term" value="C:nucleus"/>
    <property type="evidence" value="ECO:0007669"/>
    <property type="project" value="UniProtKB-SubCell"/>
</dbReference>
<dbReference type="Pfam" id="PF00227">
    <property type="entry name" value="Proteasome"/>
    <property type="match status" value="1"/>
</dbReference>
<dbReference type="PROSITE" id="PS51476">
    <property type="entry name" value="PROTEASOME_BETA_2"/>
    <property type="match status" value="1"/>
</dbReference>
<dbReference type="InterPro" id="IPR016050">
    <property type="entry name" value="Proteasome_bsu_CS"/>
</dbReference>
<comment type="function">
    <text evidence="4">Non-catalytic component of the proteasome, a multicatalytic proteinase complex which is characterized by its ability to cleave peptides with Arg, Phe, Tyr, Leu, and Glu adjacent to the leaving group at neutral or slightly basic pH. The proteasome has an ATP-dependent proteolytic activity.</text>
</comment>
<dbReference type="GeneID" id="100898470"/>
<sequence length="205" mass="22882">MSILAYNGGIVIAMKGDGCVAIATDRRLGVEGRTVSIDFERVFEMGPRLFVGLPGLATDTITVSQKLRFDMNLYELQENRQMTPKTFATLLSGTLYEKRFGPYFIEPVVAGMDPKTNEPYVACMDLIGSTTETVDFVVSGTAEEEAYGMCETLWRPGMKPDELFECISQCVLNAMDRDAISGWGVKVHVMEKDKVTTRYLKTRMD</sequence>
<dbReference type="Proteomes" id="UP000694867">
    <property type="component" value="Unplaced"/>
</dbReference>
<dbReference type="Gene3D" id="3.60.20.10">
    <property type="entry name" value="Glutamine Phosphoribosylpyrophosphate, subunit 1, domain 1"/>
    <property type="match status" value="1"/>
</dbReference>
<name>A0AAJ6VYR7_9ACAR</name>
<dbReference type="PANTHER" id="PTHR32194:SF10">
    <property type="entry name" value="PROTEASOME SUBUNIT BETA TYPE-3"/>
    <property type="match status" value="1"/>
</dbReference>
<dbReference type="SUPFAM" id="SSF56235">
    <property type="entry name" value="N-terminal nucleophile aminohydrolases (Ntn hydrolases)"/>
    <property type="match status" value="1"/>
</dbReference>
<evidence type="ECO:0000256" key="2">
    <source>
        <dbReference type="ARBA" id="ARBA00022942"/>
    </source>
</evidence>
<dbReference type="KEGG" id="goe:100898470"/>
<accession>A0AAJ6VYR7</accession>
<comment type="subunit">
    <text evidence="5">The 26S proteasome consists of a 20S proteasome core and two 19S regulatory subunits. The 20S proteasome core is composed of 28 subunits that are arranged in four stacked rings, resulting in a barrel-shaped structure. The two end rings are each formed by seven alpha subunits, and the two central rings are each formed by seven beta subunits. The catalytic chamber with the active sites is on the inside of the barrel.</text>
</comment>
<dbReference type="InterPro" id="IPR029055">
    <property type="entry name" value="Ntn_hydrolases_N"/>
</dbReference>